<dbReference type="Gene3D" id="2.40.10.170">
    <property type="match status" value="1"/>
</dbReference>
<dbReference type="CDD" id="cd18110">
    <property type="entry name" value="ATP-synt_F1_beta_C"/>
    <property type="match status" value="1"/>
</dbReference>
<dbReference type="PANTHER" id="PTHR15184">
    <property type="entry name" value="ATP SYNTHASE"/>
    <property type="match status" value="1"/>
</dbReference>
<evidence type="ECO:0000313" key="15">
    <source>
        <dbReference type="EMBL" id="MBB6629212.1"/>
    </source>
</evidence>
<keyword evidence="7 13" id="KW-0067">ATP-binding</keyword>
<dbReference type="InterPro" id="IPR003593">
    <property type="entry name" value="AAA+_ATPase"/>
</dbReference>
<dbReference type="Pfam" id="PF02874">
    <property type="entry name" value="ATP-synt_ab_N"/>
    <property type="match status" value="1"/>
</dbReference>
<dbReference type="InterPro" id="IPR005722">
    <property type="entry name" value="ATP_synth_F1_bsu"/>
</dbReference>
<dbReference type="RefSeq" id="WP_185254187.1">
    <property type="nucleotide sequence ID" value="NZ_JACKXE010000001.1"/>
</dbReference>
<dbReference type="SMART" id="SM00382">
    <property type="entry name" value="AAA"/>
    <property type="match status" value="1"/>
</dbReference>
<dbReference type="HAMAP" id="MF_01347">
    <property type="entry name" value="ATP_synth_beta_bact"/>
    <property type="match status" value="1"/>
</dbReference>
<dbReference type="CDD" id="cd01133">
    <property type="entry name" value="F1-ATPase_beta_CD"/>
    <property type="match status" value="1"/>
</dbReference>
<dbReference type="EC" id="7.1.2.2" evidence="13"/>
<dbReference type="PANTHER" id="PTHR15184:SF71">
    <property type="entry name" value="ATP SYNTHASE SUBUNIT BETA, MITOCHONDRIAL"/>
    <property type="match status" value="1"/>
</dbReference>
<accession>A0A7X0RJ37</accession>
<keyword evidence="4 13" id="KW-1003">Cell membrane</keyword>
<dbReference type="SUPFAM" id="SSF47917">
    <property type="entry name" value="C-terminal domain of alpha and beta subunits of F1 ATP synthase"/>
    <property type="match status" value="1"/>
</dbReference>
<dbReference type="NCBIfam" id="TIGR01039">
    <property type="entry name" value="atpD"/>
    <property type="match status" value="1"/>
</dbReference>
<name>A0A7X0RJ37_9ACTN</name>
<dbReference type="InterPro" id="IPR024034">
    <property type="entry name" value="ATPase_F1/V1_b/a_C"/>
</dbReference>
<dbReference type="FunFam" id="3.40.50.300:FF:000004">
    <property type="entry name" value="ATP synthase subunit beta"/>
    <property type="match status" value="1"/>
</dbReference>
<dbReference type="SUPFAM" id="SSF52540">
    <property type="entry name" value="P-loop containing nucleoside triphosphate hydrolases"/>
    <property type="match status" value="1"/>
</dbReference>
<evidence type="ECO:0000256" key="2">
    <source>
        <dbReference type="ARBA" id="ARBA00008936"/>
    </source>
</evidence>
<comment type="similarity">
    <text evidence="2 13">Belongs to the ATPase alpha/beta chains family.</text>
</comment>
<evidence type="ECO:0000256" key="1">
    <source>
        <dbReference type="ARBA" id="ARBA00004170"/>
    </source>
</evidence>
<evidence type="ECO:0000256" key="13">
    <source>
        <dbReference type="HAMAP-Rule" id="MF_01347"/>
    </source>
</evidence>
<feature type="binding site" evidence="13">
    <location>
        <begin position="170"/>
        <end position="177"/>
    </location>
    <ligand>
        <name>ATP</name>
        <dbReference type="ChEBI" id="CHEBI:30616"/>
    </ligand>
</feature>
<keyword evidence="12 13" id="KW-0066">ATP synthesis</keyword>
<dbReference type="EMBL" id="JACKXE010000001">
    <property type="protein sequence ID" value="MBB6629212.1"/>
    <property type="molecule type" value="Genomic_DNA"/>
</dbReference>
<dbReference type="InterPro" id="IPR055190">
    <property type="entry name" value="ATP-synt_VA_C"/>
</dbReference>
<evidence type="ECO:0000313" key="16">
    <source>
        <dbReference type="Proteomes" id="UP000523955"/>
    </source>
</evidence>
<dbReference type="PROSITE" id="PS00152">
    <property type="entry name" value="ATPASE_ALPHA_BETA"/>
    <property type="match status" value="1"/>
</dbReference>
<dbReference type="Pfam" id="PF00006">
    <property type="entry name" value="ATP-synt_ab"/>
    <property type="match status" value="1"/>
</dbReference>
<dbReference type="GO" id="GO:0045259">
    <property type="term" value="C:proton-transporting ATP synthase complex"/>
    <property type="evidence" value="ECO:0007669"/>
    <property type="project" value="UniProtKB-KW"/>
</dbReference>
<evidence type="ECO:0000256" key="10">
    <source>
        <dbReference type="ARBA" id="ARBA00023136"/>
    </source>
</evidence>
<dbReference type="CDD" id="cd18115">
    <property type="entry name" value="ATP-synt_F1_beta_N"/>
    <property type="match status" value="1"/>
</dbReference>
<dbReference type="GO" id="GO:0046933">
    <property type="term" value="F:proton-transporting ATP synthase activity, rotational mechanism"/>
    <property type="evidence" value="ECO:0007669"/>
    <property type="project" value="UniProtKB-UniRule"/>
</dbReference>
<protein>
    <recommendedName>
        <fullName evidence="13">ATP synthase subunit beta</fullName>
        <ecNumber evidence="13">7.1.2.2</ecNumber>
    </recommendedName>
    <alternativeName>
        <fullName evidence="13">ATP synthase F1 sector subunit beta</fullName>
    </alternativeName>
    <alternativeName>
        <fullName evidence="13">F-ATPase subunit beta</fullName>
    </alternativeName>
</protein>
<evidence type="ECO:0000256" key="8">
    <source>
        <dbReference type="ARBA" id="ARBA00022967"/>
    </source>
</evidence>
<dbReference type="AlphaFoldDB" id="A0A7X0RJ37"/>
<dbReference type="Gene3D" id="3.40.50.300">
    <property type="entry name" value="P-loop containing nucleotide triphosphate hydrolases"/>
    <property type="match status" value="1"/>
</dbReference>
<keyword evidence="16" id="KW-1185">Reference proteome</keyword>
<dbReference type="SUPFAM" id="SSF50615">
    <property type="entry name" value="N-terminal domain of alpha and beta subunits of F1 ATP synthase"/>
    <property type="match status" value="1"/>
</dbReference>
<evidence type="ECO:0000256" key="5">
    <source>
        <dbReference type="ARBA" id="ARBA00022741"/>
    </source>
</evidence>
<comment type="catalytic activity">
    <reaction evidence="13">
        <text>ATP + H2O + 4 H(+)(in) = ADP + phosphate + 5 H(+)(out)</text>
        <dbReference type="Rhea" id="RHEA:57720"/>
        <dbReference type="ChEBI" id="CHEBI:15377"/>
        <dbReference type="ChEBI" id="CHEBI:15378"/>
        <dbReference type="ChEBI" id="CHEBI:30616"/>
        <dbReference type="ChEBI" id="CHEBI:43474"/>
        <dbReference type="ChEBI" id="CHEBI:456216"/>
        <dbReference type="EC" id="7.1.2.2"/>
    </reaction>
</comment>
<dbReference type="InterPro" id="IPR050053">
    <property type="entry name" value="ATPase_alpha/beta_chains"/>
</dbReference>
<organism evidence="15 16">
    <name type="scientific">Nocardioides luti</name>
    <dbReference type="NCBI Taxonomy" id="2761101"/>
    <lineage>
        <taxon>Bacteria</taxon>
        <taxon>Bacillati</taxon>
        <taxon>Actinomycetota</taxon>
        <taxon>Actinomycetes</taxon>
        <taxon>Propionibacteriales</taxon>
        <taxon>Nocardioidaceae</taxon>
        <taxon>Nocardioides</taxon>
    </lineage>
</organism>
<keyword evidence="5 13" id="KW-0547">Nucleotide-binding</keyword>
<dbReference type="Proteomes" id="UP000523955">
    <property type="component" value="Unassembled WGS sequence"/>
</dbReference>
<evidence type="ECO:0000256" key="6">
    <source>
        <dbReference type="ARBA" id="ARBA00022781"/>
    </source>
</evidence>
<evidence type="ECO:0000256" key="11">
    <source>
        <dbReference type="ARBA" id="ARBA00023196"/>
    </source>
</evidence>
<keyword evidence="6 13" id="KW-0375">Hydrogen ion transport</keyword>
<dbReference type="InterPro" id="IPR027417">
    <property type="entry name" value="P-loop_NTPase"/>
</dbReference>
<comment type="function">
    <text evidence="13">Produces ATP from ADP in the presence of a proton gradient across the membrane. The catalytic sites are hosted primarily by the beta subunits.</text>
</comment>
<keyword evidence="10 13" id="KW-0472">Membrane</keyword>
<keyword evidence="3 13" id="KW-0813">Transport</keyword>
<comment type="subcellular location">
    <subcellularLocation>
        <location evidence="13">Cell membrane</location>
        <topology evidence="13">Peripheral membrane protein</topology>
    </subcellularLocation>
    <subcellularLocation>
        <location evidence="1">Membrane</location>
        <topology evidence="1">Peripheral membrane protein</topology>
    </subcellularLocation>
</comment>
<evidence type="ECO:0000256" key="12">
    <source>
        <dbReference type="ARBA" id="ARBA00023310"/>
    </source>
</evidence>
<dbReference type="FunFam" id="1.10.1140.10:FF:000005">
    <property type="entry name" value="ATP synthase subunit beta"/>
    <property type="match status" value="1"/>
</dbReference>
<keyword evidence="11 13" id="KW-0139">CF(1)</keyword>
<dbReference type="InterPro" id="IPR020003">
    <property type="entry name" value="ATPase_a/bsu_AS"/>
</dbReference>
<keyword evidence="9 13" id="KW-0406">Ion transport</keyword>
<sequence>MTATIDETTETTGKGGVGRIARVIGPVVDIEFPTDQMPEMYNKLETQLELGGETSVLALEVSQHIGDGMVRAISLRPTDGLVRGAQVTDTGGPITVPVGNATLGHVFNTLGDCLNLEEGETLDVQERWGIHRKAPAFDQLESKTQMFETGIKVIDLLAPYVLGGKIGLFGGAGVGKTVLIQEMIARVAKDHGGVSVFAGVGERTREGNDLIVEMEEAGVIGQTALVFGQMDEPPGTRLRVALSALTMAEYFRDVQSQDVLLFIDNIFRFTQAGSEVSTLLGRMPSAVGYQPNLADEMGTLQERITSTRGHSITSMQAIYVPADDYTDPAPAATFAHLDATTELSRDIASQGIYPAVDPLTSTSRILDAQYIGQAHYDCAIRIKQILQRNKELQDIIAILGVDELSEEDKIIVSRARRIQRFLSQNTYVAKQFTGLEGSTVPIAETIDAFNKIADGEYDHVAEQAFFMCGGLDDVEKKWSEIQKGI</sequence>
<evidence type="ECO:0000256" key="4">
    <source>
        <dbReference type="ARBA" id="ARBA00022475"/>
    </source>
</evidence>
<gene>
    <name evidence="13 15" type="primary">atpD</name>
    <name evidence="15" type="ORF">H5V45_17935</name>
</gene>
<dbReference type="GO" id="GO:0005524">
    <property type="term" value="F:ATP binding"/>
    <property type="evidence" value="ECO:0007669"/>
    <property type="project" value="UniProtKB-UniRule"/>
</dbReference>
<comment type="caution">
    <text evidence="15">The sequence shown here is derived from an EMBL/GenBank/DDBJ whole genome shotgun (WGS) entry which is preliminary data.</text>
</comment>
<evidence type="ECO:0000256" key="7">
    <source>
        <dbReference type="ARBA" id="ARBA00022840"/>
    </source>
</evidence>
<dbReference type="InterPro" id="IPR000194">
    <property type="entry name" value="ATPase_F1/V1/A1_a/bsu_nucl-bd"/>
</dbReference>
<dbReference type="Gene3D" id="1.10.1140.10">
    <property type="entry name" value="Bovine Mitochondrial F1-atpase, Atp Synthase Beta Chain, Chain D, domain 3"/>
    <property type="match status" value="1"/>
</dbReference>
<evidence type="ECO:0000256" key="9">
    <source>
        <dbReference type="ARBA" id="ARBA00023065"/>
    </source>
</evidence>
<reference evidence="15 16" key="1">
    <citation type="submission" date="2020-08" db="EMBL/GenBank/DDBJ databases">
        <authorList>
            <person name="Seo M.-J."/>
        </authorList>
    </citation>
    <scope>NUCLEOTIDE SEQUENCE [LARGE SCALE GENOMIC DNA]</scope>
    <source>
        <strain evidence="15 16">KIGAM211</strain>
    </source>
</reference>
<dbReference type="GO" id="GO:0005886">
    <property type="term" value="C:plasma membrane"/>
    <property type="evidence" value="ECO:0007669"/>
    <property type="project" value="UniProtKB-SubCell"/>
</dbReference>
<dbReference type="Pfam" id="PF22919">
    <property type="entry name" value="ATP-synt_VA_C"/>
    <property type="match status" value="1"/>
</dbReference>
<dbReference type="FunFam" id="2.40.10.170:FF:000005">
    <property type="entry name" value="ATP synthase subunit beta"/>
    <property type="match status" value="1"/>
</dbReference>
<evidence type="ECO:0000259" key="14">
    <source>
        <dbReference type="SMART" id="SM00382"/>
    </source>
</evidence>
<feature type="domain" description="AAA+ ATPase" evidence="14">
    <location>
        <begin position="162"/>
        <end position="348"/>
    </location>
</feature>
<dbReference type="InterPro" id="IPR004100">
    <property type="entry name" value="ATPase_F1/V1/A1_a/bsu_N"/>
</dbReference>
<proteinExistence type="inferred from homology"/>
<evidence type="ECO:0000256" key="3">
    <source>
        <dbReference type="ARBA" id="ARBA00022448"/>
    </source>
</evidence>
<keyword evidence="8 13" id="KW-1278">Translocase</keyword>
<dbReference type="InterPro" id="IPR036121">
    <property type="entry name" value="ATPase_F1/V1/A1_a/bsu_N_sf"/>
</dbReference>